<dbReference type="GeneID" id="34457579"/>
<dbReference type="AlphaFoldDB" id="A0A1L9VND5"/>
<feature type="compositionally biased region" description="Low complexity" evidence="1">
    <location>
        <begin position="22"/>
        <end position="47"/>
    </location>
</feature>
<evidence type="ECO:0000313" key="3">
    <source>
        <dbReference type="Proteomes" id="UP000184300"/>
    </source>
</evidence>
<accession>A0A1L9VND5</accession>
<evidence type="ECO:0000313" key="2">
    <source>
        <dbReference type="EMBL" id="OJJ85404.1"/>
    </source>
</evidence>
<dbReference type="EMBL" id="KV878894">
    <property type="protein sequence ID" value="OJJ85404.1"/>
    <property type="molecule type" value="Genomic_DNA"/>
</dbReference>
<feature type="compositionally biased region" description="Basic residues" evidence="1">
    <location>
        <begin position="7"/>
        <end position="21"/>
    </location>
</feature>
<evidence type="ECO:0000256" key="1">
    <source>
        <dbReference type="SAM" id="MobiDB-lite"/>
    </source>
</evidence>
<gene>
    <name evidence="2" type="ORF">ASPGLDRAFT_1346976</name>
</gene>
<feature type="region of interest" description="Disordered" evidence="1">
    <location>
        <begin position="1"/>
        <end position="70"/>
    </location>
</feature>
<organism evidence="2 3">
    <name type="scientific">Aspergillus glaucus CBS 516.65</name>
    <dbReference type="NCBI Taxonomy" id="1160497"/>
    <lineage>
        <taxon>Eukaryota</taxon>
        <taxon>Fungi</taxon>
        <taxon>Dikarya</taxon>
        <taxon>Ascomycota</taxon>
        <taxon>Pezizomycotina</taxon>
        <taxon>Eurotiomycetes</taxon>
        <taxon>Eurotiomycetidae</taxon>
        <taxon>Eurotiales</taxon>
        <taxon>Aspergillaceae</taxon>
        <taxon>Aspergillus</taxon>
        <taxon>Aspergillus subgen. Aspergillus</taxon>
    </lineage>
</organism>
<name>A0A1L9VND5_ASPGL</name>
<protein>
    <submittedName>
        <fullName evidence="2">Uncharacterized protein</fullName>
    </submittedName>
</protein>
<dbReference type="RefSeq" id="XP_022402102.1">
    <property type="nucleotide sequence ID" value="XM_022541318.1"/>
</dbReference>
<proteinExistence type="predicted"/>
<dbReference type="VEuPathDB" id="FungiDB:ASPGLDRAFT_1346976"/>
<reference evidence="3" key="1">
    <citation type="journal article" date="2017" name="Genome Biol.">
        <title>Comparative genomics reveals high biological diversity and specific adaptations in the industrially and medically important fungal genus Aspergillus.</title>
        <authorList>
            <person name="de Vries R.P."/>
            <person name="Riley R."/>
            <person name="Wiebenga A."/>
            <person name="Aguilar-Osorio G."/>
            <person name="Amillis S."/>
            <person name="Uchima C.A."/>
            <person name="Anderluh G."/>
            <person name="Asadollahi M."/>
            <person name="Askin M."/>
            <person name="Barry K."/>
            <person name="Battaglia E."/>
            <person name="Bayram O."/>
            <person name="Benocci T."/>
            <person name="Braus-Stromeyer S.A."/>
            <person name="Caldana C."/>
            <person name="Canovas D."/>
            <person name="Cerqueira G.C."/>
            <person name="Chen F."/>
            <person name="Chen W."/>
            <person name="Choi C."/>
            <person name="Clum A."/>
            <person name="Dos Santos R.A."/>
            <person name="Damasio A.R."/>
            <person name="Diallinas G."/>
            <person name="Emri T."/>
            <person name="Fekete E."/>
            <person name="Flipphi M."/>
            <person name="Freyberg S."/>
            <person name="Gallo A."/>
            <person name="Gournas C."/>
            <person name="Habgood R."/>
            <person name="Hainaut M."/>
            <person name="Harispe M.L."/>
            <person name="Henrissat B."/>
            <person name="Hilden K.S."/>
            <person name="Hope R."/>
            <person name="Hossain A."/>
            <person name="Karabika E."/>
            <person name="Karaffa L."/>
            <person name="Karanyi Z."/>
            <person name="Krasevec N."/>
            <person name="Kuo A."/>
            <person name="Kusch H."/>
            <person name="LaButti K."/>
            <person name="Lagendijk E.L."/>
            <person name="Lapidus A."/>
            <person name="Levasseur A."/>
            <person name="Lindquist E."/>
            <person name="Lipzen A."/>
            <person name="Logrieco A.F."/>
            <person name="MacCabe A."/>
            <person name="Maekelae M.R."/>
            <person name="Malavazi I."/>
            <person name="Melin P."/>
            <person name="Meyer V."/>
            <person name="Mielnichuk N."/>
            <person name="Miskei M."/>
            <person name="Molnar A.P."/>
            <person name="Mule G."/>
            <person name="Ngan C.Y."/>
            <person name="Orejas M."/>
            <person name="Orosz E."/>
            <person name="Ouedraogo J.P."/>
            <person name="Overkamp K.M."/>
            <person name="Park H.-S."/>
            <person name="Perrone G."/>
            <person name="Piumi F."/>
            <person name="Punt P.J."/>
            <person name="Ram A.F."/>
            <person name="Ramon A."/>
            <person name="Rauscher S."/>
            <person name="Record E."/>
            <person name="Riano-Pachon D.M."/>
            <person name="Robert V."/>
            <person name="Roehrig J."/>
            <person name="Ruller R."/>
            <person name="Salamov A."/>
            <person name="Salih N.S."/>
            <person name="Samson R.A."/>
            <person name="Sandor E."/>
            <person name="Sanguinetti M."/>
            <person name="Schuetze T."/>
            <person name="Sepcic K."/>
            <person name="Shelest E."/>
            <person name="Sherlock G."/>
            <person name="Sophianopoulou V."/>
            <person name="Squina F.M."/>
            <person name="Sun H."/>
            <person name="Susca A."/>
            <person name="Todd R.B."/>
            <person name="Tsang A."/>
            <person name="Unkles S.E."/>
            <person name="van de Wiele N."/>
            <person name="van Rossen-Uffink D."/>
            <person name="Oliveira J.V."/>
            <person name="Vesth T.C."/>
            <person name="Visser J."/>
            <person name="Yu J.-H."/>
            <person name="Zhou M."/>
            <person name="Andersen M.R."/>
            <person name="Archer D.B."/>
            <person name="Baker S.E."/>
            <person name="Benoit I."/>
            <person name="Brakhage A.A."/>
            <person name="Braus G.H."/>
            <person name="Fischer R."/>
            <person name="Frisvad J.C."/>
            <person name="Goldman G.H."/>
            <person name="Houbraken J."/>
            <person name="Oakley B."/>
            <person name="Pocsi I."/>
            <person name="Scazzocchio C."/>
            <person name="Seiboth B."/>
            <person name="vanKuyk P.A."/>
            <person name="Wortman J."/>
            <person name="Dyer P.S."/>
            <person name="Grigoriev I.V."/>
        </authorList>
    </citation>
    <scope>NUCLEOTIDE SEQUENCE [LARGE SCALE GENOMIC DNA]</scope>
    <source>
        <strain evidence="3">CBS 516.65</strain>
    </source>
</reference>
<dbReference type="Proteomes" id="UP000184300">
    <property type="component" value="Unassembled WGS sequence"/>
</dbReference>
<keyword evidence="3" id="KW-1185">Reference proteome</keyword>
<sequence>MSANIEKKKKKKKKKKQKKPKNTPNPHSPRTPSTSPSTSAPTPTPNNFHWAFYHHTPETHHGGGTKYEVTNPGSSEVGGWIASHELASAIFQDAFLCVLIRIADAPEGKGGVLEEIMRERDAGLNESRELRVGFGC</sequence>